<dbReference type="Proteomes" id="UP000076798">
    <property type="component" value="Unassembled WGS sequence"/>
</dbReference>
<feature type="domain" description="DUF4219" evidence="2">
    <location>
        <begin position="29"/>
        <end position="51"/>
    </location>
</feature>
<dbReference type="Pfam" id="PF13961">
    <property type="entry name" value="DUF4219"/>
    <property type="match status" value="1"/>
</dbReference>
<evidence type="ECO:0000313" key="4">
    <source>
        <dbReference type="Proteomes" id="UP000076798"/>
    </source>
</evidence>
<evidence type="ECO:0000259" key="2">
    <source>
        <dbReference type="Pfam" id="PF13961"/>
    </source>
</evidence>
<keyword evidence="4" id="KW-1185">Reference proteome</keyword>
<dbReference type="AlphaFoldDB" id="A0A165WU90"/>
<proteinExistence type="predicted"/>
<evidence type="ECO:0000313" key="3">
    <source>
        <dbReference type="EMBL" id="KZT31525.1"/>
    </source>
</evidence>
<accession>A0A165WU90</accession>
<organism evidence="3 4">
    <name type="scientific">Sistotremastrum suecicum HHB10207 ss-3</name>
    <dbReference type="NCBI Taxonomy" id="1314776"/>
    <lineage>
        <taxon>Eukaryota</taxon>
        <taxon>Fungi</taxon>
        <taxon>Dikarya</taxon>
        <taxon>Basidiomycota</taxon>
        <taxon>Agaricomycotina</taxon>
        <taxon>Agaricomycetes</taxon>
        <taxon>Sistotremastrales</taxon>
        <taxon>Sistotremastraceae</taxon>
        <taxon>Sistotremastrum</taxon>
    </lineage>
</organism>
<gene>
    <name evidence="3" type="ORF">SISSUDRAFT_1067685</name>
</gene>
<dbReference type="EMBL" id="KV428544">
    <property type="protein sequence ID" value="KZT31525.1"/>
    <property type="molecule type" value="Genomic_DNA"/>
</dbReference>
<reference evidence="3 4" key="1">
    <citation type="journal article" date="2016" name="Mol. Biol. Evol.">
        <title>Comparative Genomics of Early-Diverging Mushroom-Forming Fungi Provides Insights into the Origins of Lignocellulose Decay Capabilities.</title>
        <authorList>
            <person name="Nagy L.G."/>
            <person name="Riley R."/>
            <person name="Tritt A."/>
            <person name="Adam C."/>
            <person name="Daum C."/>
            <person name="Floudas D."/>
            <person name="Sun H."/>
            <person name="Yadav J.S."/>
            <person name="Pangilinan J."/>
            <person name="Larsson K.H."/>
            <person name="Matsuura K."/>
            <person name="Barry K."/>
            <person name="Labutti K."/>
            <person name="Kuo R."/>
            <person name="Ohm R.A."/>
            <person name="Bhattacharya S.S."/>
            <person name="Shirouzu T."/>
            <person name="Yoshinaga Y."/>
            <person name="Martin F.M."/>
            <person name="Grigoriev I.V."/>
            <person name="Hibbett D.S."/>
        </authorList>
    </citation>
    <scope>NUCLEOTIDE SEQUENCE [LARGE SCALE GENOMIC DNA]</scope>
    <source>
        <strain evidence="3 4">HHB10207 ss-3</strain>
    </source>
</reference>
<sequence>MSTDTKEKTTESTGSQVPNLIRAKGHETSNFHTWKIQLQAVFKEQELWDVVYGKEKANMPTLYKTKTIKADVDGVVRDVKQIGNEFEEEKALVDNAGWNSGTMAVTWARLYNYFSTTSSRESGAKFRQISTYKGEEDMDIDEWLTDMRKLYSGYKSHGGTNRPDSLVADYLLLLLPDCWTHWCGTYEQTEKGKVS</sequence>
<evidence type="ECO:0000256" key="1">
    <source>
        <dbReference type="SAM" id="MobiDB-lite"/>
    </source>
</evidence>
<name>A0A165WU90_9AGAM</name>
<protein>
    <recommendedName>
        <fullName evidence="2">DUF4219 domain-containing protein</fullName>
    </recommendedName>
</protein>
<feature type="compositionally biased region" description="Basic and acidic residues" evidence="1">
    <location>
        <begin position="1"/>
        <end position="10"/>
    </location>
</feature>
<dbReference type="InterPro" id="IPR025314">
    <property type="entry name" value="DUF4219"/>
</dbReference>
<feature type="region of interest" description="Disordered" evidence="1">
    <location>
        <begin position="1"/>
        <end position="21"/>
    </location>
</feature>